<proteinExistence type="predicted"/>
<evidence type="ECO:0000313" key="1">
    <source>
        <dbReference type="EMBL" id="KAJ8977096.1"/>
    </source>
</evidence>
<dbReference type="EMBL" id="JAPWTJ010000589">
    <property type="protein sequence ID" value="KAJ8977096.1"/>
    <property type="molecule type" value="Genomic_DNA"/>
</dbReference>
<organism evidence="1 2">
    <name type="scientific">Molorchus minor</name>
    <dbReference type="NCBI Taxonomy" id="1323400"/>
    <lineage>
        <taxon>Eukaryota</taxon>
        <taxon>Metazoa</taxon>
        <taxon>Ecdysozoa</taxon>
        <taxon>Arthropoda</taxon>
        <taxon>Hexapoda</taxon>
        <taxon>Insecta</taxon>
        <taxon>Pterygota</taxon>
        <taxon>Neoptera</taxon>
        <taxon>Endopterygota</taxon>
        <taxon>Coleoptera</taxon>
        <taxon>Polyphaga</taxon>
        <taxon>Cucujiformia</taxon>
        <taxon>Chrysomeloidea</taxon>
        <taxon>Cerambycidae</taxon>
        <taxon>Lamiinae</taxon>
        <taxon>Monochamini</taxon>
        <taxon>Molorchus</taxon>
    </lineage>
</organism>
<accession>A0ABQ9JGR4</accession>
<reference evidence="1" key="1">
    <citation type="journal article" date="2023" name="Insect Mol. Biol.">
        <title>Genome sequencing provides insights into the evolution of gene families encoding plant cell wall-degrading enzymes in longhorned beetles.</title>
        <authorList>
            <person name="Shin N.R."/>
            <person name="Okamura Y."/>
            <person name="Kirsch R."/>
            <person name="Pauchet Y."/>
        </authorList>
    </citation>
    <scope>NUCLEOTIDE SEQUENCE</scope>
    <source>
        <strain evidence="1">MMC_N1</strain>
    </source>
</reference>
<evidence type="ECO:0000313" key="2">
    <source>
        <dbReference type="Proteomes" id="UP001162164"/>
    </source>
</evidence>
<gene>
    <name evidence="1" type="ORF">NQ317_003650</name>
</gene>
<name>A0ABQ9JGR4_9CUCU</name>
<dbReference type="Proteomes" id="UP001162164">
    <property type="component" value="Unassembled WGS sequence"/>
</dbReference>
<comment type="caution">
    <text evidence="1">The sequence shown here is derived from an EMBL/GenBank/DDBJ whole genome shotgun (WGS) entry which is preliminary data.</text>
</comment>
<keyword evidence="2" id="KW-1185">Reference proteome</keyword>
<protein>
    <submittedName>
        <fullName evidence="1">Uncharacterized protein</fullName>
    </submittedName>
</protein>
<sequence length="70" mass="7991">MLIDNRIFIESMAVKIKGTLSFANCKQVIFKKELSDHYNHHTLDNHFPSLGKVQQFLILFVSGGSKIDKV</sequence>